<name>A0A2M9Q8P3_9BACI</name>
<gene>
    <name evidence="2" type="ORF">CWD94_06720</name>
</gene>
<dbReference type="RefSeq" id="WP_100542640.1">
    <property type="nucleotide sequence ID" value="NZ_CP158849.1"/>
</dbReference>
<dbReference type="Gene3D" id="1.25.40.10">
    <property type="entry name" value="Tetratricopeptide repeat domain"/>
    <property type="match status" value="1"/>
</dbReference>
<dbReference type="SUPFAM" id="SSF47413">
    <property type="entry name" value="lambda repressor-like DNA-binding domains"/>
    <property type="match status" value="1"/>
</dbReference>
<dbReference type="InterPro" id="IPR001387">
    <property type="entry name" value="Cro/C1-type_HTH"/>
</dbReference>
<dbReference type="PROSITE" id="PS50943">
    <property type="entry name" value="HTH_CROC1"/>
    <property type="match status" value="1"/>
</dbReference>
<reference evidence="2 3" key="1">
    <citation type="submission" date="2017-11" db="EMBL/GenBank/DDBJ databases">
        <title>Bacterial isolate from king chilli rhizosphere.</title>
        <authorList>
            <person name="Takhelmayum P."/>
            <person name="Sarangthem I."/>
        </authorList>
    </citation>
    <scope>NUCLEOTIDE SEQUENCE [LARGE SCALE GENOMIC DNA]</scope>
    <source>
        <strain evidence="3">t26</strain>
    </source>
</reference>
<dbReference type="Pfam" id="PF01381">
    <property type="entry name" value="HTH_3"/>
    <property type="match status" value="1"/>
</dbReference>
<dbReference type="InterPro" id="IPR053163">
    <property type="entry name" value="HTH-type_regulator_Rgg"/>
</dbReference>
<proteinExistence type="predicted"/>
<dbReference type="PANTHER" id="PTHR37038:SF14">
    <property type="entry name" value="TRANSCRIPTIONAL ACTIVATOR"/>
    <property type="match status" value="1"/>
</dbReference>
<evidence type="ECO:0000313" key="3">
    <source>
        <dbReference type="Proteomes" id="UP000232101"/>
    </source>
</evidence>
<comment type="caution">
    <text evidence="2">The sequence shown here is derived from an EMBL/GenBank/DDBJ whole genome shotgun (WGS) entry which is preliminary data.</text>
</comment>
<dbReference type="InterPro" id="IPR011990">
    <property type="entry name" value="TPR-like_helical_dom_sf"/>
</dbReference>
<dbReference type="Proteomes" id="UP000232101">
    <property type="component" value="Unassembled WGS sequence"/>
</dbReference>
<dbReference type="SMART" id="SM00530">
    <property type="entry name" value="HTH_XRE"/>
    <property type="match status" value="1"/>
</dbReference>
<evidence type="ECO:0000259" key="1">
    <source>
        <dbReference type="PROSITE" id="PS50943"/>
    </source>
</evidence>
<evidence type="ECO:0000313" key="2">
    <source>
        <dbReference type="EMBL" id="PJO44446.1"/>
    </source>
</evidence>
<dbReference type="InterPro" id="IPR010982">
    <property type="entry name" value="Lambda_DNA-bd_dom_sf"/>
</dbReference>
<dbReference type="AlphaFoldDB" id="A0A2M9Q8P3"/>
<feature type="domain" description="HTH cro/C1-type" evidence="1">
    <location>
        <begin position="10"/>
        <end position="63"/>
    </location>
</feature>
<accession>A0A2M9Q8P3</accession>
<dbReference type="EMBL" id="PHQY01000340">
    <property type="protein sequence ID" value="PJO44446.1"/>
    <property type="molecule type" value="Genomic_DNA"/>
</dbReference>
<dbReference type="CDD" id="cd00093">
    <property type="entry name" value="HTH_XRE"/>
    <property type="match status" value="1"/>
</dbReference>
<sequence>MIKVQIGNSIKSIRLTMGLSQKDLCEGICSQGMLSLIEQNKHVPNATLLSKICLKLNIQMDELQQSWDSELIIKTQIREQLANLFYSRKYEEINNILNTSELHANFYTKLDKQLIIFYKAVYLGFIKKEFEGSFELLEESLYLTYFPNKKNYSYQEMLIMCNLGIVLIELGLNHEAFTYFNKLIADIETNMQVKSEPKLTLIYLNISNAYSKINNYKEALSIVNKGIKWANKVSINTQYRLAYLYYEKAFNEQKLGLKNCVTSYKMAYYLALNKQDELLMKYIQTKIQI</sequence>
<organism evidence="2 3">
    <name type="scientific">Lysinibacillus xylanilyticus</name>
    <dbReference type="NCBI Taxonomy" id="582475"/>
    <lineage>
        <taxon>Bacteria</taxon>
        <taxon>Bacillati</taxon>
        <taxon>Bacillota</taxon>
        <taxon>Bacilli</taxon>
        <taxon>Bacillales</taxon>
        <taxon>Bacillaceae</taxon>
        <taxon>Lysinibacillus</taxon>
    </lineage>
</organism>
<dbReference type="GO" id="GO:0003677">
    <property type="term" value="F:DNA binding"/>
    <property type="evidence" value="ECO:0007669"/>
    <property type="project" value="InterPro"/>
</dbReference>
<dbReference type="PANTHER" id="PTHR37038">
    <property type="entry name" value="TRANSCRIPTIONAL REGULATOR-RELATED"/>
    <property type="match status" value="1"/>
</dbReference>
<protein>
    <recommendedName>
        <fullName evidence="1">HTH cro/C1-type domain-containing protein</fullName>
    </recommendedName>
</protein>
<dbReference type="SUPFAM" id="SSF48452">
    <property type="entry name" value="TPR-like"/>
    <property type="match status" value="1"/>
</dbReference>